<keyword evidence="6 16" id="KW-0132">Cell division</keyword>
<evidence type="ECO:0000313" key="18">
    <source>
        <dbReference type="EMBL" id="CUW09786.1"/>
    </source>
</evidence>
<dbReference type="InterPro" id="IPR006094">
    <property type="entry name" value="Oxid_FAD_bind_N"/>
</dbReference>
<keyword evidence="14 16" id="KW-0961">Cell wall biogenesis/degradation</keyword>
<evidence type="ECO:0000256" key="2">
    <source>
        <dbReference type="ARBA" id="ARBA00003921"/>
    </source>
</evidence>
<keyword evidence="8 16" id="KW-0274">FAD</keyword>
<dbReference type="InterPro" id="IPR036318">
    <property type="entry name" value="FAD-bd_PCMH-like_sf"/>
</dbReference>
<protein>
    <recommendedName>
        <fullName evidence="16">UDP-N-acetylenolpyruvoylglucosamine reductase</fullName>
        <ecNumber evidence="16">1.3.1.98</ecNumber>
    </recommendedName>
    <alternativeName>
        <fullName evidence="16">UDP-N-acetylmuramate dehydrogenase</fullName>
    </alternativeName>
</protein>
<dbReference type="EC" id="1.3.1.98" evidence="16"/>
<feature type="active site" evidence="16">
    <location>
        <position position="285"/>
    </location>
</feature>
<evidence type="ECO:0000256" key="14">
    <source>
        <dbReference type="ARBA" id="ARBA00023316"/>
    </source>
</evidence>
<comment type="subcellular location">
    <subcellularLocation>
        <location evidence="3 16">Cytoplasm</location>
    </subcellularLocation>
</comment>
<dbReference type="SUPFAM" id="SSF56176">
    <property type="entry name" value="FAD-binding/transporter-associated domain-like"/>
    <property type="match status" value="1"/>
</dbReference>
<dbReference type="RefSeq" id="WP_089997559.1">
    <property type="nucleotide sequence ID" value="NZ_FBSY01000006.1"/>
</dbReference>
<dbReference type="PROSITE" id="PS51387">
    <property type="entry name" value="FAD_PCMH"/>
    <property type="match status" value="1"/>
</dbReference>
<dbReference type="NCBIfam" id="NF010480">
    <property type="entry name" value="PRK13905.1"/>
    <property type="match status" value="1"/>
</dbReference>
<dbReference type="SUPFAM" id="SSF56194">
    <property type="entry name" value="Uridine diphospho-N-Acetylenolpyruvylglucosamine reductase, MurB, C-terminal domain"/>
    <property type="match status" value="1"/>
</dbReference>
<dbReference type="NCBIfam" id="TIGR00179">
    <property type="entry name" value="murB"/>
    <property type="match status" value="1"/>
</dbReference>
<dbReference type="GO" id="GO:0008762">
    <property type="term" value="F:UDP-N-acetylmuramate dehydrogenase activity"/>
    <property type="evidence" value="ECO:0007669"/>
    <property type="project" value="UniProtKB-EC"/>
</dbReference>
<proteinExistence type="inferred from homology"/>
<keyword evidence="7 16" id="KW-0285">Flavoprotein</keyword>
<evidence type="ECO:0000256" key="9">
    <source>
        <dbReference type="ARBA" id="ARBA00022857"/>
    </source>
</evidence>
<keyword evidence="10 16" id="KW-0133">Cell shape</keyword>
<comment type="function">
    <text evidence="2 16">Cell wall formation.</text>
</comment>
<evidence type="ECO:0000256" key="5">
    <source>
        <dbReference type="ARBA" id="ARBA00022490"/>
    </source>
</evidence>
<dbReference type="InterPro" id="IPR016167">
    <property type="entry name" value="FAD-bd_PCMH_sub1"/>
</dbReference>
<dbReference type="Gene3D" id="3.90.78.10">
    <property type="entry name" value="UDP-N-acetylenolpyruvoylglucosamine reductase, C-terminal domain"/>
    <property type="match status" value="1"/>
</dbReference>
<gene>
    <name evidence="16" type="primary">murB</name>
    <name evidence="18" type="ORF">C122C_0517</name>
</gene>
<keyword evidence="9 16" id="KW-0521">NADP</keyword>
<name>A0ABP2B5Z9_9LACO</name>
<evidence type="ECO:0000256" key="7">
    <source>
        <dbReference type="ARBA" id="ARBA00022630"/>
    </source>
</evidence>
<feature type="active site" evidence="16">
    <location>
        <position position="165"/>
    </location>
</feature>
<feature type="domain" description="FAD-binding PCMH-type" evidence="17">
    <location>
        <begin position="21"/>
        <end position="186"/>
    </location>
</feature>
<keyword evidence="19" id="KW-1185">Reference proteome</keyword>
<comment type="catalytic activity">
    <reaction evidence="15 16">
        <text>UDP-N-acetyl-alpha-D-muramate + NADP(+) = UDP-N-acetyl-3-O-(1-carboxyvinyl)-alpha-D-glucosamine + NADPH + H(+)</text>
        <dbReference type="Rhea" id="RHEA:12248"/>
        <dbReference type="ChEBI" id="CHEBI:15378"/>
        <dbReference type="ChEBI" id="CHEBI:57783"/>
        <dbReference type="ChEBI" id="CHEBI:58349"/>
        <dbReference type="ChEBI" id="CHEBI:68483"/>
        <dbReference type="ChEBI" id="CHEBI:70757"/>
        <dbReference type="EC" id="1.3.1.98"/>
    </reaction>
</comment>
<evidence type="ECO:0000256" key="3">
    <source>
        <dbReference type="ARBA" id="ARBA00004496"/>
    </source>
</evidence>
<evidence type="ECO:0000256" key="8">
    <source>
        <dbReference type="ARBA" id="ARBA00022827"/>
    </source>
</evidence>
<evidence type="ECO:0000256" key="10">
    <source>
        <dbReference type="ARBA" id="ARBA00022960"/>
    </source>
</evidence>
<dbReference type="Pfam" id="PF01565">
    <property type="entry name" value="FAD_binding_4"/>
    <property type="match status" value="1"/>
</dbReference>
<dbReference type="InterPro" id="IPR016169">
    <property type="entry name" value="FAD-bd_PCMH_sub2"/>
</dbReference>
<dbReference type="InterPro" id="IPR003170">
    <property type="entry name" value="MurB"/>
</dbReference>
<sequence>MKLNDITILENQPLAPYAHTQVGGKVDYLAMPKTHLELQQLLNWAKSQEQPVHIFGRLSNLVVRDGGLRGLSILLHDLRDIKIDQHTITADAGADLILVTETAMTHGLAGLEWAAGIPGSVGGAVFMNAGAYGGQTEMVVTTVTAIMPDLKIQTFNLNELEFGYRHSVFQKNGGVIVNVTFTLTPDVKSDIQLRMDVNNYRRADKQPLNYPSNGSVFKRPEGYFAGKLIMDSDLQGARIGGVEVSKKHAGFMVNIDNGTGNDYEDLIHHVQATVKKKFNVTLETEVRIIGER</sequence>
<dbReference type="PANTHER" id="PTHR21071:SF4">
    <property type="entry name" value="UDP-N-ACETYLENOLPYRUVOYLGLUCOSAMINE REDUCTASE"/>
    <property type="match status" value="1"/>
</dbReference>
<evidence type="ECO:0000256" key="4">
    <source>
        <dbReference type="ARBA" id="ARBA00004752"/>
    </source>
</evidence>
<dbReference type="HAMAP" id="MF_00037">
    <property type="entry name" value="MurB"/>
    <property type="match status" value="1"/>
</dbReference>
<dbReference type="Gene3D" id="3.30.465.10">
    <property type="match status" value="1"/>
</dbReference>
<evidence type="ECO:0000256" key="1">
    <source>
        <dbReference type="ARBA" id="ARBA00001974"/>
    </source>
</evidence>
<evidence type="ECO:0000256" key="15">
    <source>
        <dbReference type="ARBA" id="ARBA00048914"/>
    </source>
</evidence>
<evidence type="ECO:0000256" key="6">
    <source>
        <dbReference type="ARBA" id="ARBA00022618"/>
    </source>
</evidence>
<comment type="similarity">
    <text evidence="16">Belongs to the MurB family.</text>
</comment>
<evidence type="ECO:0000256" key="13">
    <source>
        <dbReference type="ARBA" id="ARBA00023306"/>
    </source>
</evidence>
<evidence type="ECO:0000313" key="19">
    <source>
        <dbReference type="Proteomes" id="UP000199271"/>
    </source>
</evidence>
<comment type="pathway">
    <text evidence="4 16">Cell wall biogenesis; peptidoglycan biosynthesis.</text>
</comment>
<reference evidence="18 19" key="1">
    <citation type="submission" date="2015-12" db="EMBL/GenBank/DDBJ databases">
        <authorList>
            <person name="Andreevskaya M."/>
        </authorList>
    </citation>
    <scope>NUCLEOTIDE SEQUENCE [LARGE SCALE GENOMIC DNA]</scope>
    <source>
        <strain evidence="18 19">C122c</strain>
    </source>
</reference>
<dbReference type="Pfam" id="PF02873">
    <property type="entry name" value="MurB_C"/>
    <property type="match status" value="1"/>
</dbReference>
<dbReference type="InterPro" id="IPR011601">
    <property type="entry name" value="MurB_C"/>
</dbReference>
<dbReference type="InterPro" id="IPR036635">
    <property type="entry name" value="MurB_C_sf"/>
</dbReference>
<accession>A0ABP2B5Z9</accession>
<dbReference type="Gene3D" id="3.30.43.10">
    <property type="entry name" value="Uridine Diphospho-n-acetylenolpyruvylglucosamine Reductase, domain 2"/>
    <property type="match status" value="1"/>
</dbReference>
<evidence type="ECO:0000256" key="11">
    <source>
        <dbReference type="ARBA" id="ARBA00022984"/>
    </source>
</evidence>
<dbReference type="EMBL" id="FBSY01000006">
    <property type="protein sequence ID" value="CUW09786.1"/>
    <property type="molecule type" value="Genomic_DNA"/>
</dbReference>
<feature type="active site" description="Proton donor" evidence="16">
    <location>
        <position position="215"/>
    </location>
</feature>
<evidence type="ECO:0000256" key="12">
    <source>
        <dbReference type="ARBA" id="ARBA00023002"/>
    </source>
</evidence>
<keyword evidence="13 16" id="KW-0131">Cell cycle</keyword>
<keyword evidence="12 16" id="KW-0560">Oxidoreductase</keyword>
<organism evidence="18 19">
    <name type="scientific">Leuconostoc gasicomitatum</name>
    <dbReference type="NCBI Taxonomy" id="115778"/>
    <lineage>
        <taxon>Bacteria</taxon>
        <taxon>Bacillati</taxon>
        <taxon>Bacillota</taxon>
        <taxon>Bacilli</taxon>
        <taxon>Lactobacillales</taxon>
        <taxon>Lactobacillaceae</taxon>
        <taxon>Leuconostoc</taxon>
        <taxon>Leuconostoc gelidum group</taxon>
    </lineage>
</organism>
<comment type="cofactor">
    <cofactor evidence="1 16">
        <name>FAD</name>
        <dbReference type="ChEBI" id="CHEBI:57692"/>
    </cofactor>
</comment>
<evidence type="ECO:0000256" key="16">
    <source>
        <dbReference type="HAMAP-Rule" id="MF_00037"/>
    </source>
</evidence>
<comment type="caution">
    <text evidence="18">The sequence shown here is derived from an EMBL/GenBank/DDBJ whole genome shotgun (WGS) entry which is preliminary data.</text>
</comment>
<dbReference type="InterPro" id="IPR016166">
    <property type="entry name" value="FAD-bd_PCMH"/>
</dbReference>
<keyword evidence="5 16" id="KW-0963">Cytoplasm</keyword>
<evidence type="ECO:0000259" key="17">
    <source>
        <dbReference type="PROSITE" id="PS51387"/>
    </source>
</evidence>
<dbReference type="Proteomes" id="UP000199271">
    <property type="component" value="Unassembled WGS sequence"/>
</dbReference>
<keyword evidence="11 16" id="KW-0573">Peptidoglycan synthesis</keyword>
<dbReference type="PANTHER" id="PTHR21071">
    <property type="entry name" value="UDP-N-ACETYLENOLPYRUVOYLGLUCOSAMINE REDUCTASE"/>
    <property type="match status" value="1"/>
</dbReference>